<feature type="region of interest" description="Disordered" evidence="4">
    <location>
        <begin position="213"/>
        <end position="259"/>
    </location>
</feature>
<evidence type="ECO:0000313" key="6">
    <source>
        <dbReference type="EMBL" id="AYM54126.1"/>
    </source>
</evidence>
<keyword evidence="2 6" id="KW-0689">Ribosomal protein</keyword>
<proteinExistence type="inferred from homology"/>
<feature type="domain" description="S1 motif" evidence="5">
    <location>
        <begin position="31"/>
        <end position="97"/>
    </location>
</feature>
<protein>
    <submittedName>
        <fullName evidence="6">Ribosomal protein S1</fullName>
    </submittedName>
</protein>
<name>A0A3S7UZF5_9BACT</name>
<dbReference type="EMBL" id="MH908917">
    <property type="protein sequence ID" value="AYM54126.1"/>
    <property type="molecule type" value="Genomic_DNA"/>
</dbReference>
<evidence type="ECO:0000259" key="5">
    <source>
        <dbReference type="PROSITE" id="PS50126"/>
    </source>
</evidence>
<evidence type="ECO:0000256" key="3">
    <source>
        <dbReference type="ARBA" id="ARBA00023274"/>
    </source>
</evidence>
<accession>A0A3S7UZF5</accession>
<reference evidence="6" key="1">
    <citation type="journal article" date="2018" name="J. Ind. Microbiol. Biotechnol.">
        <title>Genome mining reveals uncommon alkylpyrones as type III PKS products from myxobacteria.</title>
        <authorList>
            <person name="Hug J.J."/>
            <person name="Panter F."/>
            <person name="Krug D."/>
            <person name="Muller R."/>
        </authorList>
    </citation>
    <scope>NUCLEOTIDE SEQUENCE</scope>
    <source>
        <strain evidence="6">Sp. MSr9030</strain>
    </source>
</reference>
<evidence type="ECO:0000256" key="4">
    <source>
        <dbReference type="SAM" id="MobiDB-lite"/>
    </source>
</evidence>
<dbReference type="PANTHER" id="PTHR10724:SF7">
    <property type="entry name" value="SMALL RIBOSOMAL SUBUNIT PROTEIN BS1C"/>
    <property type="match status" value="1"/>
</dbReference>
<dbReference type="PANTHER" id="PTHR10724">
    <property type="entry name" value="30S RIBOSOMAL PROTEIN S1"/>
    <property type="match status" value="1"/>
</dbReference>
<dbReference type="GO" id="GO:0003729">
    <property type="term" value="F:mRNA binding"/>
    <property type="evidence" value="ECO:0007669"/>
    <property type="project" value="TreeGrafter"/>
</dbReference>
<comment type="similarity">
    <text evidence="1">Belongs to the bacterial ribosomal protein bS1 family.</text>
</comment>
<dbReference type="SUPFAM" id="SSF50249">
    <property type="entry name" value="Nucleic acid-binding proteins"/>
    <property type="match status" value="2"/>
</dbReference>
<dbReference type="InterPro" id="IPR003029">
    <property type="entry name" value="S1_domain"/>
</dbReference>
<keyword evidence="3" id="KW-0687">Ribonucleoprotein</keyword>
<dbReference type="GO" id="GO:0003735">
    <property type="term" value="F:structural constituent of ribosome"/>
    <property type="evidence" value="ECO:0007669"/>
    <property type="project" value="TreeGrafter"/>
</dbReference>
<sequence>MAERRDQPESFGALFEQAGGARNERRRFHVGDKLEVTIVVIAQGAVFADLGGKQEGYFERIELEDASGKLLVTVGSKVSATVAAIDRGTGQVRLSPLYVRGSEGEPVTAGVGGQKGSAVVLVAGARVKGVVTGIEKYGVFVQIAGTQGRTGRGLIPIAETATPRNADLKKHFSAGQEIEAKIVAIDEQGKIRLSISAIAVDEERRAFEAFRTGVGGNVAPDAPPAAEPKAQASKKREGGKKPEPRGFGTLGDLLSKTKK</sequence>
<evidence type="ECO:0000256" key="1">
    <source>
        <dbReference type="ARBA" id="ARBA00006767"/>
    </source>
</evidence>
<organism evidence="6">
    <name type="scientific">Chondromyces catenulatus</name>
    <dbReference type="NCBI Taxonomy" id="1653841"/>
    <lineage>
        <taxon>Bacteria</taxon>
        <taxon>Pseudomonadati</taxon>
        <taxon>Myxococcota</taxon>
        <taxon>Polyangia</taxon>
        <taxon>Polyangiales</taxon>
        <taxon>Polyangiaceae</taxon>
        <taxon>Chondromyces</taxon>
    </lineage>
</organism>
<evidence type="ECO:0000256" key="2">
    <source>
        <dbReference type="ARBA" id="ARBA00022980"/>
    </source>
</evidence>
<feature type="compositionally biased region" description="Basic and acidic residues" evidence="4">
    <location>
        <begin position="234"/>
        <end position="244"/>
    </location>
</feature>
<dbReference type="InterPro" id="IPR050437">
    <property type="entry name" value="Ribos_protein_bS1-like"/>
</dbReference>
<dbReference type="Pfam" id="PF00575">
    <property type="entry name" value="S1"/>
    <property type="match status" value="1"/>
</dbReference>
<dbReference type="PROSITE" id="PS50126">
    <property type="entry name" value="S1"/>
    <property type="match status" value="2"/>
</dbReference>
<dbReference type="GO" id="GO:0005840">
    <property type="term" value="C:ribosome"/>
    <property type="evidence" value="ECO:0007669"/>
    <property type="project" value="UniProtKB-KW"/>
</dbReference>
<dbReference type="Gene3D" id="2.40.50.140">
    <property type="entry name" value="Nucleic acid-binding proteins"/>
    <property type="match status" value="2"/>
</dbReference>
<feature type="domain" description="S1 motif" evidence="5">
    <location>
        <begin position="124"/>
        <end position="196"/>
    </location>
</feature>
<dbReference type="InterPro" id="IPR012340">
    <property type="entry name" value="NA-bd_OB-fold"/>
</dbReference>
<dbReference type="SMART" id="SM00316">
    <property type="entry name" value="S1"/>
    <property type="match status" value="2"/>
</dbReference>
<dbReference type="GO" id="GO:1990904">
    <property type="term" value="C:ribonucleoprotein complex"/>
    <property type="evidence" value="ECO:0007669"/>
    <property type="project" value="UniProtKB-KW"/>
</dbReference>
<dbReference type="GO" id="GO:0006412">
    <property type="term" value="P:translation"/>
    <property type="evidence" value="ECO:0007669"/>
    <property type="project" value="TreeGrafter"/>
</dbReference>
<dbReference type="AlphaFoldDB" id="A0A3S7UZF5"/>